<dbReference type="KEGG" id="hbu:Hbut_1204"/>
<dbReference type="EnsemblBacteria" id="ABM81038">
    <property type="protein sequence ID" value="ABM81038"/>
    <property type="gene ID" value="Hbut_1204"/>
</dbReference>
<dbReference type="HOGENOM" id="CLU_168718_0_0_2"/>
<dbReference type="OrthoDB" id="14784at2157"/>
<dbReference type="RefSeq" id="WP_011822356.1">
    <property type="nucleotide sequence ID" value="NC_008818.1"/>
</dbReference>
<evidence type="ECO:0000313" key="2">
    <source>
        <dbReference type="Proteomes" id="UP000002593"/>
    </source>
</evidence>
<name>A2BM27_HYPBU</name>
<sequence>MTLAEIVFTKKKLAEKYGVEGKVAGRYVEAGYSVKMKFPTPKGTVSFVAKKESTILAVDVIYGSVNVGRSMVETIAEKARSINAKPILVLYGSGPVLLDDAKTAARELGVEIRRVR</sequence>
<accession>A2BM27</accession>
<reference evidence="1 2" key="1">
    <citation type="journal article" date="2007" name="Archaea">
        <title>The genome of Hyperthermus butylicus: a sulfur-reducing, peptide fermenting, neutrophilic Crenarchaeote growing up to 108 degrees C.</title>
        <authorList>
            <person name="Brugger K."/>
            <person name="Chen L."/>
            <person name="Stark M."/>
            <person name="Zibat A."/>
            <person name="Redder P."/>
            <person name="Ruepp A."/>
            <person name="Awayez M."/>
            <person name="She Q."/>
            <person name="Garrett R.A."/>
            <person name="Klenk H.P."/>
        </authorList>
    </citation>
    <scope>NUCLEOTIDE SEQUENCE [LARGE SCALE GENOMIC DNA]</scope>
    <source>
        <strain evidence="2">DSM 5456 / JCM 9403 / PLM1-5</strain>
    </source>
</reference>
<dbReference type="eggNOG" id="arCOG04267">
    <property type="taxonomic scope" value="Archaea"/>
</dbReference>
<proteinExistence type="predicted"/>
<protein>
    <submittedName>
        <fullName evidence="1">Uncharacterized protein</fullName>
    </submittedName>
</protein>
<keyword evidence="2" id="KW-1185">Reference proteome</keyword>
<organism evidence="1 2">
    <name type="scientific">Hyperthermus butylicus (strain DSM 5456 / JCM 9403 / PLM1-5)</name>
    <dbReference type="NCBI Taxonomy" id="415426"/>
    <lineage>
        <taxon>Archaea</taxon>
        <taxon>Thermoproteota</taxon>
        <taxon>Thermoprotei</taxon>
        <taxon>Desulfurococcales</taxon>
        <taxon>Pyrodictiaceae</taxon>
        <taxon>Hyperthermus</taxon>
    </lineage>
</organism>
<dbReference type="GeneID" id="4781588"/>
<gene>
    <name evidence="1" type="ordered locus">Hbut_1204</name>
</gene>
<dbReference type="AlphaFoldDB" id="A2BM27"/>
<evidence type="ECO:0000313" key="1">
    <source>
        <dbReference type="EMBL" id="ABM81038.1"/>
    </source>
</evidence>
<dbReference type="Proteomes" id="UP000002593">
    <property type="component" value="Chromosome"/>
</dbReference>
<dbReference type="EMBL" id="CP000493">
    <property type="protein sequence ID" value="ABM81038.1"/>
    <property type="molecule type" value="Genomic_DNA"/>
</dbReference>